<comment type="similarity">
    <text evidence="7">Belongs to the SelA family.</text>
</comment>
<protein>
    <submittedName>
        <fullName evidence="9">L-seryl-tRNA(Sec) selenium transferase</fullName>
        <ecNumber evidence="9">2.9.1.1</ecNumber>
    </submittedName>
</protein>
<dbReference type="GO" id="GO:0004125">
    <property type="term" value="F:L-seryl-tRNA(Sec) selenium transferase activity"/>
    <property type="evidence" value="ECO:0007669"/>
    <property type="project" value="UniProtKB-EC"/>
</dbReference>
<evidence type="ECO:0000256" key="3">
    <source>
        <dbReference type="ARBA" id="ARBA00022679"/>
    </source>
</evidence>
<evidence type="ECO:0000256" key="6">
    <source>
        <dbReference type="ARBA" id="ARBA00023266"/>
    </source>
</evidence>
<dbReference type="InterPro" id="IPR018319">
    <property type="entry name" value="SelA-like"/>
</dbReference>
<dbReference type="NCBIfam" id="TIGR00474">
    <property type="entry name" value="selA"/>
    <property type="match status" value="1"/>
</dbReference>
<keyword evidence="3 9" id="KW-0808">Transferase</keyword>
<dbReference type="InterPro" id="IPR004534">
    <property type="entry name" value="SelA_trans"/>
</dbReference>
<comment type="cofactor">
    <cofactor evidence="1 8">
        <name>pyridoxal 5'-phosphate</name>
        <dbReference type="ChEBI" id="CHEBI:597326"/>
    </cofactor>
</comment>
<evidence type="ECO:0000256" key="4">
    <source>
        <dbReference type="ARBA" id="ARBA00022898"/>
    </source>
</evidence>
<keyword evidence="2" id="KW-0963">Cytoplasm</keyword>
<evidence type="ECO:0000256" key="1">
    <source>
        <dbReference type="ARBA" id="ARBA00001933"/>
    </source>
</evidence>
<dbReference type="Pfam" id="PF03841">
    <property type="entry name" value="SelA"/>
    <property type="match status" value="1"/>
</dbReference>
<dbReference type="Gene3D" id="3.40.640.10">
    <property type="entry name" value="Type I PLP-dependent aspartate aminotransferase-like (Major domain)"/>
    <property type="match status" value="1"/>
</dbReference>
<proteinExistence type="inferred from homology"/>
<evidence type="ECO:0000256" key="7">
    <source>
        <dbReference type="ARBA" id="ARBA00044507"/>
    </source>
</evidence>
<evidence type="ECO:0000256" key="5">
    <source>
        <dbReference type="ARBA" id="ARBA00022917"/>
    </source>
</evidence>
<dbReference type="Gene3D" id="3.90.1150.180">
    <property type="match status" value="1"/>
</dbReference>
<dbReference type="EC" id="2.9.1.1" evidence="9"/>
<dbReference type="PANTHER" id="PTHR32328:SF0">
    <property type="entry name" value="L-SERYL-TRNA(SEC) SELENIUM TRANSFERASE"/>
    <property type="match status" value="1"/>
</dbReference>
<gene>
    <name evidence="9" type="ORF">IAD25_08060</name>
</gene>
<dbReference type="InterPro" id="IPR015424">
    <property type="entry name" value="PyrdxlP-dep_Trfase"/>
</dbReference>
<organism evidence="9 10">
    <name type="scientific">Candidatus Allocopromorpha excrementipullorum</name>
    <dbReference type="NCBI Taxonomy" id="2840743"/>
    <lineage>
        <taxon>Bacteria</taxon>
        <taxon>Bacillati</taxon>
        <taxon>Bacillota</taxon>
        <taxon>Clostridia</taxon>
        <taxon>Eubacteriales</taxon>
        <taxon>Eubacteriaceae</taxon>
        <taxon>Eubacteriaceae incertae sedis</taxon>
        <taxon>Candidatus Allocopromorpha</taxon>
    </lineage>
</organism>
<dbReference type="GO" id="GO:0001514">
    <property type="term" value="P:selenocysteine incorporation"/>
    <property type="evidence" value="ECO:0007669"/>
    <property type="project" value="InterPro"/>
</dbReference>
<keyword evidence="5" id="KW-0648">Protein biosynthesis</keyword>
<keyword evidence="4 8" id="KW-0663">Pyridoxal phosphate</keyword>
<evidence type="ECO:0000256" key="8">
    <source>
        <dbReference type="PIRSR" id="PIRSR618319-50"/>
    </source>
</evidence>
<keyword evidence="6" id="KW-0711">Selenium</keyword>
<comment type="caution">
    <text evidence="9">The sequence shown here is derived from an EMBL/GenBank/DDBJ whole genome shotgun (WGS) entry which is preliminary data.</text>
</comment>
<feature type="non-terminal residue" evidence="9">
    <location>
        <position position="1"/>
    </location>
</feature>
<dbReference type="InterPro" id="IPR015421">
    <property type="entry name" value="PyrdxlP-dep_Trfase_major"/>
</dbReference>
<accession>A0A9D1SVE7</accession>
<evidence type="ECO:0000313" key="10">
    <source>
        <dbReference type="Proteomes" id="UP000824130"/>
    </source>
</evidence>
<name>A0A9D1SVE7_9FIRM</name>
<evidence type="ECO:0000313" key="9">
    <source>
        <dbReference type="EMBL" id="HIU96639.1"/>
    </source>
</evidence>
<reference evidence="9" key="2">
    <citation type="journal article" date="2021" name="PeerJ">
        <title>Extensive microbial diversity within the chicken gut microbiome revealed by metagenomics and culture.</title>
        <authorList>
            <person name="Gilroy R."/>
            <person name="Ravi A."/>
            <person name="Getino M."/>
            <person name="Pursley I."/>
            <person name="Horton D.L."/>
            <person name="Alikhan N.F."/>
            <person name="Baker D."/>
            <person name="Gharbi K."/>
            <person name="Hall N."/>
            <person name="Watson M."/>
            <person name="Adriaenssens E.M."/>
            <person name="Foster-Nyarko E."/>
            <person name="Jarju S."/>
            <person name="Secka A."/>
            <person name="Antonio M."/>
            <person name="Oren A."/>
            <person name="Chaudhuri R.R."/>
            <person name="La Ragione R."/>
            <person name="Hildebrand F."/>
            <person name="Pallen M.J."/>
        </authorList>
    </citation>
    <scope>NUCLEOTIDE SEQUENCE</scope>
    <source>
        <strain evidence="9">ChiSjej4B22-8349</strain>
    </source>
</reference>
<reference evidence="9" key="1">
    <citation type="submission" date="2020-10" db="EMBL/GenBank/DDBJ databases">
        <authorList>
            <person name="Gilroy R."/>
        </authorList>
    </citation>
    <scope>NUCLEOTIDE SEQUENCE</scope>
    <source>
        <strain evidence="9">ChiSjej4B22-8349</strain>
    </source>
</reference>
<sequence length="377" mass="40834">GRAVLPESARRNMMEIAAGYSNLEYNLKKGSRGSRHSHVEELICRITGAEAAMVVNNNAAATMMCLAALAQGKEVIVSRGELVEIGGSFRIPEIMEMSGAHLREVGTTNRTNVSDYKTAVNEETAAIMKVHTSNYRIVGFTEEADLEKLSRLGKEMGLPVIYDMGNGLLMDLSEYGIDEPTVMNGLKQGADMILFSGDKLLGGPQAGIIAGKEELIKKMKTFPLARAFRVDKITLAALEATFREYLDRDGAMKNIPVLRMLTESRESIEKRGALLVKELGKLRHFSAEVVPVTGRVGGGSAPSAELKGAAVRLVGDIPAEKVERMLRKGSIPVIARIIKGDVYFDMRTVAEEELPLISDAVKAIDGAAEDDAGRKAK</sequence>
<feature type="modified residue" description="N6-(pyridoxal phosphate)lysine" evidence="8">
    <location>
        <position position="199"/>
    </location>
</feature>
<dbReference type="Proteomes" id="UP000824130">
    <property type="component" value="Unassembled WGS sequence"/>
</dbReference>
<dbReference type="HAMAP" id="MF_00423">
    <property type="entry name" value="SelA"/>
    <property type="match status" value="1"/>
</dbReference>
<dbReference type="GO" id="GO:0005737">
    <property type="term" value="C:cytoplasm"/>
    <property type="evidence" value="ECO:0007669"/>
    <property type="project" value="InterPro"/>
</dbReference>
<dbReference type="PANTHER" id="PTHR32328">
    <property type="entry name" value="L-SERYL-TRNA(SEC) SELENIUM TRANSFERASE"/>
    <property type="match status" value="1"/>
</dbReference>
<dbReference type="SUPFAM" id="SSF53383">
    <property type="entry name" value="PLP-dependent transferases"/>
    <property type="match status" value="1"/>
</dbReference>
<dbReference type="AlphaFoldDB" id="A0A9D1SVE7"/>
<dbReference type="EMBL" id="DVOB01000169">
    <property type="protein sequence ID" value="HIU96639.1"/>
    <property type="molecule type" value="Genomic_DNA"/>
</dbReference>
<evidence type="ECO:0000256" key="2">
    <source>
        <dbReference type="ARBA" id="ARBA00022490"/>
    </source>
</evidence>